<evidence type="ECO:0000256" key="3">
    <source>
        <dbReference type="ARBA" id="ARBA00005115"/>
    </source>
</evidence>
<dbReference type="SUPFAM" id="SSF56235">
    <property type="entry name" value="N-terminal nucleophile aminohydrolases (Ntn hydrolases)"/>
    <property type="match status" value="1"/>
</dbReference>
<keyword evidence="8" id="KW-0012">Acyltransferase</keyword>
<feature type="binding site" evidence="7">
    <location>
        <position position="476"/>
    </location>
    <ligand>
        <name>L-glutamate</name>
        <dbReference type="ChEBI" id="CHEBI:29985"/>
    </ligand>
</feature>
<protein>
    <recommendedName>
        <fullName evidence="8">Glutathione hydrolase</fullName>
        <ecNumber evidence="8">2.3.2.2</ecNumber>
        <ecNumber evidence="8">3.4.19.13</ecNumber>
    </recommendedName>
    <alternativeName>
        <fullName evidence="8">Gamma-glutamyltransferase</fullName>
    </alternativeName>
    <alternativeName>
        <fullName evidence="8">Gamma-glutamyltranspeptidase</fullName>
    </alternativeName>
</protein>
<comment type="pathway">
    <text evidence="3 8">Sulfur metabolism; glutathione metabolism.</text>
</comment>
<dbReference type="UniPathway" id="UPA00204"/>
<dbReference type="PANTHER" id="PTHR11686">
    <property type="entry name" value="GAMMA GLUTAMYL TRANSPEPTIDASE"/>
    <property type="match status" value="1"/>
</dbReference>
<dbReference type="HOGENOM" id="CLU_014813_4_0_1"/>
<proteinExistence type="inferred from homology"/>
<dbReference type="EMBL" id="KB446559">
    <property type="protein sequence ID" value="EME81579.1"/>
    <property type="molecule type" value="Genomic_DNA"/>
</dbReference>
<keyword evidence="8" id="KW-0378">Hydrolase</keyword>
<evidence type="ECO:0000256" key="4">
    <source>
        <dbReference type="ARBA" id="ARBA00009381"/>
    </source>
</evidence>
<comment type="catalytic activity">
    <reaction evidence="5 8">
        <text>an N-terminal (5-L-glutamyl)-[peptide] + an alpha-amino acid = 5-L-glutamyl amino acid + an N-terminal L-alpha-aminoacyl-[peptide]</text>
        <dbReference type="Rhea" id="RHEA:23904"/>
        <dbReference type="Rhea" id="RHEA-COMP:9780"/>
        <dbReference type="Rhea" id="RHEA-COMP:9795"/>
        <dbReference type="ChEBI" id="CHEBI:77644"/>
        <dbReference type="ChEBI" id="CHEBI:78597"/>
        <dbReference type="ChEBI" id="CHEBI:78599"/>
        <dbReference type="ChEBI" id="CHEBI:78608"/>
        <dbReference type="EC" id="2.3.2.2"/>
    </reaction>
</comment>
<comment type="catalytic activity">
    <reaction evidence="1 8">
        <text>an S-substituted glutathione + H2O = an S-substituted L-cysteinylglycine + L-glutamate</text>
        <dbReference type="Rhea" id="RHEA:59468"/>
        <dbReference type="ChEBI" id="CHEBI:15377"/>
        <dbReference type="ChEBI" id="CHEBI:29985"/>
        <dbReference type="ChEBI" id="CHEBI:90779"/>
        <dbReference type="ChEBI" id="CHEBI:143103"/>
        <dbReference type="EC" id="3.4.19.13"/>
    </reaction>
</comment>
<evidence type="ECO:0000256" key="9">
    <source>
        <dbReference type="SAM" id="MobiDB-lite"/>
    </source>
</evidence>
<dbReference type="NCBIfam" id="TIGR00066">
    <property type="entry name" value="g_glut_trans"/>
    <property type="match status" value="1"/>
</dbReference>
<feature type="region of interest" description="Disordered" evidence="9">
    <location>
        <begin position="365"/>
        <end position="389"/>
    </location>
</feature>
<evidence type="ECO:0000256" key="1">
    <source>
        <dbReference type="ARBA" id="ARBA00001049"/>
    </source>
</evidence>
<sequence>MERVLLCTVALAALLAVLLVSRGPFLLHPLAQAKQLPVKDHIGAVASNAAPCSRIGINVLHEGGNAVDAAIAAEFCLSVIGMQWTGLGGGGYALVRGTDGSYDFVDFRETAPASASRDMYHNNINASIHGGLASGVPGQLRGLEYMHRHYASRSWSSLIRPSIHVARQGFRVSAELASAIEEEGPNSFLLTDDTWAIDFAPNGTNLVKGDMMTRKRYADFLEAIAHQGPDAFYRGPFANATIRAIRKANGTMTLQDLLAYSVISRKALAIKYKDFKIVSCGAPAGGSVVLSTLNIVGGYESIHEPSEIHLSTYRLDQAMRFAFGQRMKLGDPSFVAHMDQFEDYMISTSTATDIRSRISDTHTLPLSAYNPDNMTSPESHGTSHVSSADKHGMAVSMTTSLNLGFGSHVMVPETGLILNNEMNDFSMPNVSNEYSYLPSDANFIAPGKRPLSSMSPAIAEVLSDGHIFLLTGAAGGSKIITSTIQSLWHNLELNMSIDAAAAAPRFHDQLMPNEVLFEYTFDNHTVAFLRDRGLNVTWVQGLTYVQTVRRQPNGTFQAVAEPRMDDAGGYAI</sequence>
<dbReference type="KEGG" id="pfj:MYCFIDRAFT_32768"/>
<dbReference type="InterPro" id="IPR043138">
    <property type="entry name" value="GGT_lsub"/>
</dbReference>
<dbReference type="GO" id="GO:0005886">
    <property type="term" value="C:plasma membrane"/>
    <property type="evidence" value="ECO:0007669"/>
    <property type="project" value="TreeGrafter"/>
</dbReference>
<feature type="binding site" evidence="7">
    <location>
        <begin position="400"/>
        <end position="402"/>
    </location>
    <ligand>
        <name>L-glutamate</name>
        <dbReference type="ChEBI" id="CHEBI:29985"/>
    </ligand>
</feature>
<dbReference type="OrthoDB" id="1081007at2759"/>
<keyword evidence="11" id="KW-1185">Reference proteome</keyword>
<dbReference type="InterPro" id="IPR029055">
    <property type="entry name" value="Ntn_hydrolases_N"/>
</dbReference>
<dbReference type="GeneID" id="19338877"/>
<feature type="binding site" evidence="7">
    <location>
        <position position="424"/>
    </location>
    <ligand>
        <name>L-glutamate</name>
        <dbReference type="ChEBI" id="CHEBI:29985"/>
    </ligand>
</feature>
<dbReference type="Gene3D" id="3.60.20.40">
    <property type="match status" value="1"/>
</dbReference>
<accession>M2ZR99</accession>
<feature type="active site" description="Nucleophile" evidence="6">
    <location>
        <position position="382"/>
    </location>
</feature>
<name>M2ZR99_PSEFD</name>
<dbReference type="EC" id="2.3.2.2" evidence="8"/>
<dbReference type="FunFam" id="3.60.20.40:FF:000001">
    <property type="entry name" value="Gamma-glutamyltranspeptidase 1"/>
    <property type="match status" value="1"/>
</dbReference>
<evidence type="ECO:0000256" key="2">
    <source>
        <dbReference type="ARBA" id="ARBA00001089"/>
    </source>
</evidence>
<dbReference type="GO" id="GO:0006751">
    <property type="term" value="P:glutathione catabolic process"/>
    <property type="evidence" value="ECO:0007669"/>
    <property type="project" value="UniProtKB-UniRule"/>
</dbReference>
<dbReference type="GO" id="GO:0103068">
    <property type="term" value="F:leukotriene C4 gamma-glutamyl transferase activity"/>
    <property type="evidence" value="ECO:0007669"/>
    <property type="project" value="UniProtKB-EC"/>
</dbReference>
<dbReference type="PRINTS" id="PR01210">
    <property type="entry name" value="GGTRANSPTASE"/>
</dbReference>
<dbReference type="Gene3D" id="1.10.246.130">
    <property type="match status" value="1"/>
</dbReference>
<dbReference type="STRING" id="383855.M2ZR99"/>
<organism evidence="10 11">
    <name type="scientific">Pseudocercospora fijiensis (strain CIRAD86)</name>
    <name type="common">Black leaf streak disease fungus</name>
    <name type="synonym">Mycosphaerella fijiensis</name>
    <dbReference type="NCBI Taxonomy" id="383855"/>
    <lineage>
        <taxon>Eukaryota</taxon>
        <taxon>Fungi</taxon>
        <taxon>Dikarya</taxon>
        <taxon>Ascomycota</taxon>
        <taxon>Pezizomycotina</taxon>
        <taxon>Dothideomycetes</taxon>
        <taxon>Dothideomycetidae</taxon>
        <taxon>Mycosphaerellales</taxon>
        <taxon>Mycosphaerellaceae</taxon>
        <taxon>Pseudocercospora</taxon>
    </lineage>
</organism>
<dbReference type="Proteomes" id="UP000016932">
    <property type="component" value="Unassembled WGS sequence"/>
</dbReference>
<gene>
    <name evidence="10" type="ORF">MYCFIDRAFT_32768</name>
</gene>
<dbReference type="RefSeq" id="XP_007926967.1">
    <property type="nucleotide sequence ID" value="XM_007928776.1"/>
</dbReference>
<dbReference type="PANTHER" id="PTHR11686:SF62">
    <property type="entry name" value="GLUTATHIONE HYDROLASE"/>
    <property type="match status" value="1"/>
</dbReference>
<evidence type="ECO:0000256" key="5">
    <source>
        <dbReference type="ARBA" id="ARBA00047417"/>
    </source>
</evidence>
<dbReference type="VEuPathDB" id="FungiDB:MYCFIDRAFT_32768"/>
<dbReference type="AlphaFoldDB" id="M2ZR99"/>
<dbReference type="EC" id="3.4.19.13" evidence="8"/>
<dbReference type="InterPro" id="IPR000101">
    <property type="entry name" value="GGT_peptidase"/>
</dbReference>
<dbReference type="Pfam" id="PF01019">
    <property type="entry name" value="G_glu_transpept"/>
    <property type="match status" value="1"/>
</dbReference>
<comment type="similarity">
    <text evidence="4">Belongs to the gamma-glutamyltransferase family.</text>
</comment>
<feature type="compositionally biased region" description="Polar residues" evidence="9">
    <location>
        <begin position="370"/>
        <end position="386"/>
    </location>
</feature>
<comment type="catalytic activity">
    <reaction evidence="2 8">
        <text>glutathione + H2O = L-cysteinylglycine + L-glutamate</text>
        <dbReference type="Rhea" id="RHEA:28807"/>
        <dbReference type="ChEBI" id="CHEBI:15377"/>
        <dbReference type="ChEBI" id="CHEBI:29985"/>
        <dbReference type="ChEBI" id="CHEBI:57925"/>
        <dbReference type="ChEBI" id="CHEBI:61694"/>
        <dbReference type="EC" id="3.4.19.13"/>
    </reaction>
</comment>
<evidence type="ECO:0000256" key="7">
    <source>
        <dbReference type="PIRSR" id="PIRSR600101-2"/>
    </source>
</evidence>
<evidence type="ECO:0000256" key="8">
    <source>
        <dbReference type="RuleBase" id="RU368068"/>
    </source>
</evidence>
<reference evidence="10 11" key="1">
    <citation type="journal article" date="2012" name="PLoS Pathog.">
        <title>Diverse lifestyles and strategies of plant pathogenesis encoded in the genomes of eighteen Dothideomycetes fungi.</title>
        <authorList>
            <person name="Ohm R.A."/>
            <person name="Feau N."/>
            <person name="Henrissat B."/>
            <person name="Schoch C.L."/>
            <person name="Horwitz B.A."/>
            <person name="Barry K.W."/>
            <person name="Condon B.J."/>
            <person name="Copeland A.C."/>
            <person name="Dhillon B."/>
            <person name="Glaser F."/>
            <person name="Hesse C.N."/>
            <person name="Kosti I."/>
            <person name="LaButti K."/>
            <person name="Lindquist E.A."/>
            <person name="Lucas S."/>
            <person name="Salamov A.A."/>
            <person name="Bradshaw R.E."/>
            <person name="Ciuffetti L."/>
            <person name="Hamelin R.C."/>
            <person name="Kema G.H.J."/>
            <person name="Lawrence C."/>
            <person name="Scott J.A."/>
            <person name="Spatafora J.W."/>
            <person name="Turgeon B.G."/>
            <person name="de Wit P.J.G.M."/>
            <person name="Zhong S."/>
            <person name="Goodwin S.B."/>
            <person name="Grigoriev I.V."/>
        </authorList>
    </citation>
    <scope>NUCLEOTIDE SEQUENCE [LARGE SCALE GENOMIC DNA]</scope>
    <source>
        <strain evidence="10 11">CIRAD86</strain>
    </source>
</reference>
<comment type="function">
    <text evidence="8">Cleaves the gamma-glutamyl peptide bond of glutathione and glutathione conjugates.</text>
</comment>
<keyword evidence="8" id="KW-0808">Transferase</keyword>
<feature type="binding site" evidence="7">
    <location>
        <position position="108"/>
    </location>
    <ligand>
        <name>L-glutamate</name>
        <dbReference type="ChEBI" id="CHEBI:29985"/>
    </ligand>
</feature>
<evidence type="ECO:0000313" key="10">
    <source>
        <dbReference type="EMBL" id="EME81579.1"/>
    </source>
</evidence>
<evidence type="ECO:0000313" key="11">
    <source>
        <dbReference type="Proteomes" id="UP000016932"/>
    </source>
</evidence>
<feature type="binding site" evidence="7">
    <location>
        <begin position="452"/>
        <end position="453"/>
    </location>
    <ligand>
        <name>L-glutamate</name>
        <dbReference type="ChEBI" id="CHEBI:29985"/>
    </ligand>
</feature>
<dbReference type="InterPro" id="IPR043137">
    <property type="entry name" value="GGT_ssub_C"/>
</dbReference>
<dbReference type="GO" id="GO:0036374">
    <property type="term" value="F:glutathione hydrolase activity"/>
    <property type="evidence" value="ECO:0007669"/>
    <property type="project" value="UniProtKB-UniRule"/>
</dbReference>
<dbReference type="eggNOG" id="KOG2410">
    <property type="taxonomic scope" value="Eukaryota"/>
</dbReference>
<evidence type="ECO:0000256" key="6">
    <source>
        <dbReference type="PIRSR" id="PIRSR600101-1"/>
    </source>
</evidence>